<accession>A0A6J6CQD7</accession>
<evidence type="ECO:0000313" key="3">
    <source>
        <dbReference type="EMBL" id="CAB4628819.1"/>
    </source>
</evidence>
<dbReference type="AlphaFoldDB" id="A0A6J6CQD7"/>
<evidence type="ECO:0000256" key="1">
    <source>
        <dbReference type="SAM" id="MobiDB-lite"/>
    </source>
</evidence>
<sequence length="159" mass="16260">MKKVILASVALSVSVLLSGCAVLYPNWGTDQNPSTSMSPSPSMDSESPSPSDSASQAPQKTKAEINLIESMVDSSAGTILVVAEVLNAVENGGKCVITFSSGSATKSVSVKAEANASSTQCFPAYLPTSGLPKGKGSVTVTYESDKYLGTSESFAVTIP</sequence>
<organism evidence="2">
    <name type="scientific">freshwater metagenome</name>
    <dbReference type="NCBI Taxonomy" id="449393"/>
    <lineage>
        <taxon>unclassified sequences</taxon>
        <taxon>metagenomes</taxon>
        <taxon>ecological metagenomes</taxon>
    </lineage>
</organism>
<feature type="region of interest" description="Disordered" evidence="1">
    <location>
        <begin position="30"/>
        <end position="60"/>
    </location>
</feature>
<feature type="compositionally biased region" description="Low complexity" evidence="1">
    <location>
        <begin position="33"/>
        <end position="59"/>
    </location>
</feature>
<dbReference type="EMBL" id="CAEZVO010000018">
    <property type="protein sequence ID" value="CAB4628819.1"/>
    <property type="molecule type" value="Genomic_DNA"/>
</dbReference>
<name>A0A6J6CQD7_9ZZZZ</name>
<dbReference type="EMBL" id="CAEZSZ010000027">
    <property type="protein sequence ID" value="CAB4552403.1"/>
    <property type="molecule type" value="Genomic_DNA"/>
</dbReference>
<dbReference type="PROSITE" id="PS51257">
    <property type="entry name" value="PROKAR_LIPOPROTEIN"/>
    <property type="match status" value="1"/>
</dbReference>
<reference evidence="2" key="1">
    <citation type="submission" date="2020-05" db="EMBL/GenBank/DDBJ databases">
        <authorList>
            <person name="Chiriac C."/>
            <person name="Salcher M."/>
            <person name="Ghai R."/>
            <person name="Kavagutti S V."/>
        </authorList>
    </citation>
    <scope>NUCLEOTIDE SEQUENCE</scope>
</reference>
<gene>
    <name evidence="2" type="ORF">UFOPK1561_00379</name>
    <name evidence="3" type="ORF">UFOPK2044_00236</name>
</gene>
<proteinExistence type="predicted"/>
<evidence type="ECO:0000313" key="2">
    <source>
        <dbReference type="EMBL" id="CAB4552403.1"/>
    </source>
</evidence>
<protein>
    <submittedName>
        <fullName evidence="2">Unannotated protein</fullName>
    </submittedName>
</protein>